<evidence type="ECO:0000256" key="1">
    <source>
        <dbReference type="ARBA" id="ARBA00007025"/>
    </source>
</evidence>
<gene>
    <name evidence="4" type="ORF">PLEPLA_LOCUS23257</name>
</gene>
<dbReference type="InterPro" id="IPR001650">
    <property type="entry name" value="Helicase_C-like"/>
</dbReference>
<reference evidence="4" key="1">
    <citation type="submission" date="2020-03" db="EMBL/GenBank/DDBJ databases">
        <authorList>
            <person name="Weist P."/>
        </authorList>
    </citation>
    <scope>NUCLEOTIDE SEQUENCE</scope>
</reference>
<proteinExistence type="inferred from homology"/>
<dbReference type="Proteomes" id="UP001153269">
    <property type="component" value="Unassembled WGS sequence"/>
</dbReference>
<dbReference type="Gene3D" id="3.40.50.300">
    <property type="entry name" value="P-loop containing nucleotide triphosphate hydrolases"/>
    <property type="match status" value="1"/>
</dbReference>
<dbReference type="EMBL" id="CADEAL010001741">
    <property type="protein sequence ID" value="CAB1435165.1"/>
    <property type="molecule type" value="Genomic_DNA"/>
</dbReference>
<evidence type="ECO:0000313" key="5">
    <source>
        <dbReference type="Proteomes" id="UP001153269"/>
    </source>
</evidence>
<comment type="caution">
    <text evidence="4">The sequence shown here is derived from an EMBL/GenBank/DDBJ whole genome shotgun (WGS) entry which is preliminary data.</text>
</comment>
<feature type="domain" description="Helicase C-terminal" evidence="3">
    <location>
        <begin position="7"/>
        <end position="37"/>
    </location>
</feature>
<feature type="chain" id="PRO_5040216008" description="Helicase C-terminal domain-containing protein" evidence="2">
    <location>
        <begin position="20"/>
        <end position="97"/>
    </location>
</feature>
<feature type="signal peptide" evidence="2">
    <location>
        <begin position="1"/>
        <end position="19"/>
    </location>
</feature>
<comment type="similarity">
    <text evidence="1">Belongs to the SNF2/RAD54 helicase family.</text>
</comment>
<name>A0A9N7URV7_PLEPL</name>
<dbReference type="PANTHER" id="PTHR10799">
    <property type="entry name" value="SNF2/RAD54 HELICASE FAMILY"/>
    <property type="match status" value="1"/>
</dbReference>
<dbReference type="AlphaFoldDB" id="A0A9N7URV7"/>
<evidence type="ECO:0000256" key="2">
    <source>
        <dbReference type="SAM" id="SignalP"/>
    </source>
</evidence>
<keyword evidence="5" id="KW-1185">Reference proteome</keyword>
<accession>A0A9N7URV7</accession>
<keyword evidence="2" id="KW-0732">Signal</keyword>
<organism evidence="4 5">
    <name type="scientific">Pleuronectes platessa</name>
    <name type="common">European plaice</name>
    <dbReference type="NCBI Taxonomy" id="8262"/>
    <lineage>
        <taxon>Eukaryota</taxon>
        <taxon>Metazoa</taxon>
        <taxon>Chordata</taxon>
        <taxon>Craniata</taxon>
        <taxon>Vertebrata</taxon>
        <taxon>Euteleostomi</taxon>
        <taxon>Actinopterygii</taxon>
        <taxon>Neopterygii</taxon>
        <taxon>Teleostei</taxon>
        <taxon>Neoteleostei</taxon>
        <taxon>Acanthomorphata</taxon>
        <taxon>Carangaria</taxon>
        <taxon>Pleuronectiformes</taxon>
        <taxon>Pleuronectoidei</taxon>
        <taxon>Pleuronectidae</taxon>
        <taxon>Pleuronectes</taxon>
    </lineage>
</organism>
<evidence type="ECO:0000313" key="4">
    <source>
        <dbReference type="EMBL" id="CAB1435165.1"/>
    </source>
</evidence>
<dbReference type="Pfam" id="PF00271">
    <property type="entry name" value="Helicase_C"/>
    <property type="match status" value="1"/>
</dbReference>
<evidence type="ECO:0000259" key="3">
    <source>
        <dbReference type="Pfam" id="PF00271"/>
    </source>
</evidence>
<dbReference type="SUPFAM" id="SSF52540">
    <property type="entry name" value="P-loop containing nucleoside triphosphate hydrolases"/>
    <property type="match status" value="1"/>
</dbReference>
<sequence>MIQIGLLHFLLSTRAGGLGLNLQSADTVVIFDSDWTHISVGGENPGRCQYKLNVDQKSSRPACSTQKILSPRAAGFLEAILEHEEQDEVLGQKLSSA</sequence>
<protein>
    <recommendedName>
        <fullName evidence="3">Helicase C-terminal domain-containing protein</fullName>
    </recommendedName>
</protein>
<dbReference type="InterPro" id="IPR027417">
    <property type="entry name" value="P-loop_NTPase"/>
</dbReference>